<feature type="region of interest" description="Disordered" evidence="1">
    <location>
        <begin position="142"/>
        <end position="282"/>
    </location>
</feature>
<organism evidence="2 3">
    <name type="scientific">Mycobacterium kansasii 662</name>
    <dbReference type="NCBI Taxonomy" id="1299326"/>
    <lineage>
        <taxon>Bacteria</taxon>
        <taxon>Bacillati</taxon>
        <taxon>Actinomycetota</taxon>
        <taxon>Actinomycetes</taxon>
        <taxon>Mycobacteriales</taxon>
        <taxon>Mycobacteriaceae</taxon>
        <taxon>Mycobacterium</taxon>
    </lineage>
</organism>
<feature type="region of interest" description="Disordered" evidence="1">
    <location>
        <begin position="338"/>
        <end position="378"/>
    </location>
</feature>
<comment type="caution">
    <text evidence="2">The sequence shown here is derived from an EMBL/GenBank/DDBJ whole genome shotgun (WGS) entry which is preliminary data.</text>
</comment>
<name>X7ZL25_MYCKA</name>
<evidence type="ECO:0000256" key="1">
    <source>
        <dbReference type="SAM" id="MobiDB-lite"/>
    </source>
</evidence>
<evidence type="ECO:0000313" key="3">
    <source>
        <dbReference type="Proteomes" id="UP000020561"/>
    </source>
</evidence>
<dbReference type="PATRIC" id="fig|1299326.3.peg.2150"/>
<dbReference type="Proteomes" id="UP000020561">
    <property type="component" value="Unassembled WGS sequence"/>
</dbReference>
<protein>
    <submittedName>
        <fullName evidence="2">Uncharacterized protein</fullName>
    </submittedName>
</protein>
<gene>
    <name evidence="2" type="ORF">I545_2242</name>
</gene>
<feature type="region of interest" description="Disordered" evidence="1">
    <location>
        <begin position="1"/>
        <end position="40"/>
    </location>
</feature>
<feature type="compositionally biased region" description="Low complexity" evidence="1">
    <location>
        <begin position="7"/>
        <end position="39"/>
    </location>
</feature>
<sequence>MPGWGVGPAAPLAGSVSASVSPSGASAATPAGAPTLARAPQPPMGMFAQVAHAGGVAAPSPAIPGSGSAQLSEAMQSRAGTLSPPAGSGPGTGGVVSGYPGAGFTSYIRPTGDGFSPPAAQRPGSGAPAGMLTTATLYGPVTAAPSSTGQPLAYVHPQPPRPSGASSPAPPLDPGETAHTLNSPPPPQPPASPPPAAQPATPQGGPPGPCTGSDGPSGSGSPGAQMLGSGPGQAPQAPPMLPPLAPQPPIPPPPSPPPGTPPLGQPPIPPWASPPPPPSLQATREAYNQLINDIDHHNGNPPNPSDWNAVQAYNQEAWYYNSLKAQLERQLDAANAQYTPPNDAKRADIPYWTQPAPQQPRTPGARPQPGTPPSPSIADQATEIGREISTLPRGTRLDTLADRITGLHVSQEEAVEATDIAAKAAFGETGGIVNVPDGTKVVLPADLTYGRAMVVHPDGSVTVFVGDLHKFLPYIGR</sequence>
<accession>X7ZL25</accession>
<feature type="region of interest" description="Disordered" evidence="1">
    <location>
        <begin position="109"/>
        <end position="128"/>
    </location>
</feature>
<feature type="compositionally biased region" description="Pro residues" evidence="1">
    <location>
        <begin position="183"/>
        <end position="197"/>
    </location>
</feature>
<proteinExistence type="predicted"/>
<evidence type="ECO:0000313" key="2">
    <source>
        <dbReference type="EMBL" id="EUA19756.1"/>
    </source>
</evidence>
<feature type="region of interest" description="Disordered" evidence="1">
    <location>
        <begin position="59"/>
        <end position="97"/>
    </location>
</feature>
<feature type="compositionally biased region" description="Pro residues" evidence="1">
    <location>
        <begin position="236"/>
        <end position="279"/>
    </location>
</feature>
<reference evidence="2 3" key="1">
    <citation type="submission" date="2013-12" db="EMBL/GenBank/DDBJ databases">
        <authorList>
            <person name="Brown-Elliot B."/>
            <person name="Wallace R."/>
            <person name="Lenaerts A."/>
            <person name="Ordway D."/>
            <person name="DeGroote M.A."/>
            <person name="Parker T."/>
            <person name="Sizemore C."/>
            <person name="Tallon L.J."/>
            <person name="Sadzewicz L.K."/>
            <person name="Sengamalay N."/>
            <person name="Fraser C.M."/>
            <person name="Hine E."/>
            <person name="Shefchek K.A."/>
            <person name="Das S.P."/>
            <person name="Tettelin H."/>
        </authorList>
    </citation>
    <scope>NUCLEOTIDE SEQUENCE [LARGE SCALE GENOMIC DNA]</scope>
    <source>
        <strain evidence="2 3">662</strain>
    </source>
</reference>
<dbReference type="AlphaFoldDB" id="X7ZL25"/>
<feature type="compositionally biased region" description="Pro residues" evidence="1">
    <location>
        <begin position="157"/>
        <end position="173"/>
    </location>
</feature>
<dbReference type="EMBL" id="JAOA01000002">
    <property type="protein sequence ID" value="EUA19756.1"/>
    <property type="molecule type" value="Genomic_DNA"/>
</dbReference>